<gene>
    <name evidence="2" type="ORF">FKG94_22300</name>
</gene>
<dbReference type="Pfam" id="PF03259">
    <property type="entry name" value="Robl_LC7"/>
    <property type="match status" value="1"/>
</dbReference>
<reference evidence="2 3" key="1">
    <citation type="submission" date="2019-06" db="EMBL/GenBank/DDBJ databases">
        <title>Whole genome sequence for Cellvibrionaceae sp. R142.</title>
        <authorList>
            <person name="Wang G."/>
        </authorList>
    </citation>
    <scope>NUCLEOTIDE SEQUENCE [LARGE SCALE GENOMIC DNA]</scope>
    <source>
        <strain evidence="2 3">R142</strain>
    </source>
</reference>
<proteinExistence type="predicted"/>
<dbReference type="SMART" id="SM00960">
    <property type="entry name" value="Robl_LC7"/>
    <property type="match status" value="1"/>
</dbReference>
<dbReference type="SUPFAM" id="SSF103196">
    <property type="entry name" value="Roadblock/LC7 domain"/>
    <property type="match status" value="1"/>
</dbReference>
<dbReference type="EMBL" id="VHSG01000026">
    <property type="protein sequence ID" value="TQV69887.1"/>
    <property type="molecule type" value="Genomic_DNA"/>
</dbReference>
<accession>A0A545SY41</accession>
<organism evidence="2 3">
    <name type="scientific">Exilibacterium tricleocarpae</name>
    <dbReference type="NCBI Taxonomy" id="2591008"/>
    <lineage>
        <taxon>Bacteria</taxon>
        <taxon>Pseudomonadati</taxon>
        <taxon>Pseudomonadota</taxon>
        <taxon>Gammaproteobacteria</taxon>
        <taxon>Cellvibrionales</taxon>
        <taxon>Cellvibrionaceae</taxon>
        <taxon>Exilibacterium</taxon>
    </lineage>
</organism>
<dbReference type="InterPro" id="IPR004942">
    <property type="entry name" value="Roadblock/LAMTOR2_dom"/>
</dbReference>
<name>A0A545SY41_9GAMM</name>
<dbReference type="RefSeq" id="WP_142929165.1">
    <property type="nucleotide sequence ID" value="NZ_ML660104.1"/>
</dbReference>
<evidence type="ECO:0000313" key="2">
    <source>
        <dbReference type="EMBL" id="TQV69887.1"/>
    </source>
</evidence>
<protein>
    <recommendedName>
        <fullName evidence="1">Roadblock/LAMTOR2 domain-containing protein</fullName>
    </recommendedName>
</protein>
<feature type="domain" description="Roadblock/LAMTOR2" evidence="1">
    <location>
        <begin position="14"/>
        <end position="104"/>
    </location>
</feature>
<keyword evidence="3" id="KW-1185">Reference proteome</keyword>
<dbReference type="OrthoDB" id="8903298at2"/>
<dbReference type="Gene3D" id="3.30.450.30">
    <property type="entry name" value="Dynein light chain 2a, cytoplasmic"/>
    <property type="match status" value="1"/>
</dbReference>
<comment type="caution">
    <text evidence="2">The sequence shown here is derived from an EMBL/GenBank/DDBJ whole genome shotgun (WGS) entry which is preliminary data.</text>
</comment>
<sequence>MAEKKSRETLTRRIVSILKLLNTKSDDMEASALISRDGICIAADLRQGVNSDRLAAMCATLLGLADTAVKELERGALQQVLLYGSEGILLLIQVGKDHVLALEAKPSINVGMILLDARKTAKMLVSMVPRQR</sequence>
<dbReference type="AlphaFoldDB" id="A0A545SY41"/>
<evidence type="ECO:0000259" key="1">
    <source>
        <dbReference type="SMART" id="SM00960"/>
    </source>
</evidence>
<dbReference type="Proteomes" id="UP000319732">
    <property type="component" value="Unassembled WGS sequence"/>
</dbReference>
<evidence type="ECO:0000313" key="3">
    <source>
        <dbReference type="Proteomes" id="UP000319732"/>
    </source>
</evidence>